<sequence length="146" mass="16200">MPAPATDIATRADIERLTRAFYEKALADTMIGYLFTDVAQLDLEAHLPDITDFWETILLGGEAYRGGAFAVHAQLHARSPLRGGHFNRWLTLWTQTVDELFAGERADEAKRHATRVAAAFHRRLQGVPVERDVAPGGLLDIIPPRG</sequence>
<evidence type="ECO:0000313" key="1">
    <source>
        <dbReference type="EMBL" id="PTL60109.1"/>
    </source>
</evidence>
<comment type="caution">
    <text evidence="1">The sequence shown here is derived from an EMBL/GenBank/DDBJ whole genome shotgun (WGS) entry which is preliminary data.</text>
</comment>
<dbReference type="GO" id="GO:0019825">
    <property type="term" value="F:oxygen binding"/>
    <property type="evidence" value="ECO:0007669"/>
    <property type="project" value="InterPro"/>
</dbReference>
<dbReference type="OrthoDB" id="25954at2"/>
<organism evidence="1 2">
    <name type="scientific">Paraconexibacter algicola</name>
    <dbReference type="NCBI Taxonomy" id="2133960"/>
    <lineage>
        <taxon>Bacteria</taxon>
        <taxon>Bacillati</taxon>
        <taxon>Actinomycetota</taxon>
        <taxon>Thermoleophilia</taxon>
        <taxon>Solirubrobacterales</taxon>
        <taxon>Paraconexibacteraceae</taxon>
        <taxon>Paraconexibacter</taxon>
    </lineage>
</organism>
<dbReference type="GO" id="GO:0020037">
    <property type="term" value="F:heme binding"/>
    <property type="evidence" value="ECO:0007669"/>
    <property type="project" value="InterPro"/>
</dbReference>
<dbReference type="Proteomes" id="UP000240739">
    <property type="component" value="Unassembled WGS sequence"/>
</dbReference>
<dbReference type="CDD" id="cd08916">
    <property type="entry name" value="TrHb3_P"/>
    <property type="match status" value="1"/>
</dbReference>
<dbReference type="RefSeq" id="WP_107568754.1">
    <property type="nucleotide sequence ID" value="NZ_PYYB01000001.1"/>
</dbReference>
<dbReference type="InterPro" id="IPR009050">
    <property type="entry name" value="Globin-like_sf"/>
</dbReference>
<dbReference type="InterPro" id="IPR012292">
    <property type="entry name" value="Globin/Proto"/>
</dbReference>
<dbReference type="AlphaFoldDB" id="A0A2T4ULI2"/>
<evidence type="ECO:0000313" key="2">
    <source>
        <dbReference type="Proteomes" id="UP000240739"/>
    </source>
</evidence>
<dbReference type="SUPFAM" id="SSF46458">
    <property type="entry name" value="Globin-like"/>
    <property type="match status" value="1"/>
</dbReference>
<proteinExistence type="predicted"/>
<reference evidence="1 2" key="1">
    <citation type="submission" date="2018-03" db="EMBL/GenBank/DDBJ databases">
        <title>Aquarubrobacter algicola gen. nov., sp. nov., a novel actinobacterium isolated from shallow eutrophic lake during the end of cyanobacterial harmful algal blooms.</title>
        <authorList>
            <person name="Chun S.J."/>
        </authorList>
    </citation>
    <scope>NUCLEOTIDE SEQUENCE [LARGE SCALE GENOMIC DNA]</scope>
    <source>
        <strain evidence="1 2">Seoho-28</strain>
    </source>
</reference>
<protein>
    <submittedName>
        <fullName evidence="1">Hemoglobin</fullName>
    </submittedName>
</protein>
<name>A0A2T4ULI2_9ACTN</name>
<accession>A0A2T4ULI2</accession>
<dbReference type="Gene3D" id="1.10.490.10">
    <property type="entry name" value="Globins"/>
    <property type="match status" value="1"/>
</dbReference>
<keyword evidence="2" id="KW-1185">Reference proteome</keyword>
<dbReference type="EMBL" id="PYYB01000001">
    <property type="protein sequence ID" value="PTL60109.1"/>
    <property type="molecule type" value="Genomic_DNA"/>
</dbReference>
<gene>
    <name evidence="1" type="ORF">C7Y72_10860</name>
</gene>